<organism evidence="2 3">
    <name type="scientific">Streptomyces shaanxiensis</name>
    <dbReference type="NCBI Taxonomy" id="653357"/>
    <lineage>
        <taxon>Bacteria</taxon>
        <taxon>Bacillati</taxon>
        <taxon>Actinomycetota</taxon>
        <taxon>Actinomycetes</taxon>
        <taxon>Kitasatosporales</taxon>
        <taxon>Streptomycetaceae</taxon>
        <taxon>Streptomyces</taxon>
    </lineage>
</organism>
<feature type="transmembrane region" description="Helical" evidence="1">
    <location>
        <begin position="6"/>
        <end position="28"/>
    </location>
</feature>
<accession>A0ABP7UDN8</accession>
<gene>
    <name evidence="2" type="ORF">GCM10022233_06660</name>
</gene>
<keyword evidence="1" id="KW-0812">Transmembrane</keyword>
<dbReference type="Proteomes" id="UP001499984">
    <property type="component" value="Unassembled WGS sequence"/>
</dbReference>
<protein>
    <recommendedName>
        <fullName evidence="4">Cardiolipin synthase N-terminal domain-containing protein</fullName>
    </recommendedName>
</protein>
<keyword evidence="1" id="KW-0472">Membrane</keyword>
<feature type="transmembrane region" description="Helical" evidence="1">
    <location>
        <begin position="35"/>
        <end position="56"/>
    </location>
</feature>
<comment type="caution">
    <text evidence="2">The sequence shown here is derived from an EMBL/GenBank/DDBJ whole genome shotgun (WGS) entry which is preliminary data.</text>
</comment>
<evidence type="ECO:0000313" key="2">
    <source>
        <dbReference type="EMBL" id="GAA4040709.1"/>
    </source>
</evidence>
<evidence type="ECO:0000256" key="1">
    <source>
        <dbReference type="SAM" id="Phobius"/>
    </source>
</evidence>
<sequence length="57" mass="6195">MGSGAFGVVWAVFFLYVLLMGPFCILIGTRTSGSMGWLMSVPLIFLPFAWLVGLLIP</sequence>
<dbReference type="EMBL" id="BAAAZY010000003">
    <property type="protein sequence ID" value="GAA4040709.1"/>
    <property type="molecule type" value="Genomic_DNA"/>
</dbReference>
<keyword evidence="3" id="KW-1185">Reference proteome</keyword>
<evidence type="ECO:0000313" key="3">
    <source>
        <dbReference type="Proteomes" id="UP001499984"/>
    </source>
</evidence>
<proteinExistence type="predicted"/>
<keyword evidence="1" id="KW-1133">Transmembrane helix</keyword>
<reference evidence="3" key="1">
    <citation type="journal article" date="2019" name="Int. J. Syst. Evol. Microbiol.">
        <title>The Global Catalogue of Microorganisms (GCM) 10K type strain sequencing project: providing services to taxonomists for standard genome sequencing and annotation.</title>
        <authorList>
            <consortium name="The Broad Institute Genomics Platform"/>
            <consortium name="The Broad Institute Genome Sequencing Center for Infectious Disease"/>
            <person name="Wu L."/>
            <person name="Ma J."/>
        </authorList>
    </citation>
    <scope>NUCLEOTIDE SEQUENCE [LARGE SCALE GENOMIC DNA]</scope>
    <source>
        <strain evidence="3">JCM 16925</strain>
    </source>
</reference>
<name>A0ABP7UDN8_9ACTN</name>
<evidence type="ECO:0008006" key="4">
    <source>
        <dbReference type="Google" id="ProtNLM"/>
    </source>
</evidence>